<dbReference type="PANTHER" id="PTHR43562">
    <property type="entry name" value="NAPA-TYPE SODIUM/HYDROGEN ANTIPORTER"/>
    <property type="match status" value="1"/>
</dbReference>
<feature type="transmembrane region" description="Helical" evidence="8">
    <location>
        <begin position="332"/>
        <end position="355"/>
    </location>
</feature>
<feature type="transmembrane region" description="Helical" evidence="8">
    <location>
        <begin position="222"/>
        <end position="249"/>
    </location>
</feature>
<dbReference type="RefSeq" id="WP_224827470.1">
    <property type="nucleotide sequence ID" value="NZ_JAIVEF010000001.1"/>
</dbReference>
<dbReference type="Gene3D" id="1.20.1530.20">
    <property type="match status" value="1"/>
</dbReference>
<comment type="subcellular location">
    <subcellularLocation>
        <location evidence="1">Membrane</location>
        <topology evidence="1">Multi-pass membrane protein</topology>
    </subcellularLocation>
</comment>
<evidence type="ECO:0000259" key="9">
    <source>
        <dbReference type="Pfam" id="PF00582"/>
    </source>
</evidence>
<protein>
    <submittedName>
        <fullName evidence="11">Cation:proton antiporter</fullName>
    </submittedName>
</protein>
<dbReference type="Pfam" id="PF00999">
    <property type="entry name" value="Na_H_Exchanger"/>
    <property type="match status" value="1"/>
</dbReference>
<reference evidence="11 12" key="1">
    <citation type="journal article" date="2019" name="Int. J. Syst. Evol. Microbiol.">
        <title>The Global Catalogue of Microorganisms (GCM) 10K type strain sequencing project: providing services to taxonomists for standard genome sequencing and annotation.</title>
        <authorList>
            <consortium name="The Broad Institute Genomics Platform"/>
            <consortium name="The Broad Institute Genome Sequencing Center for Infectious Disease"/>
            <person name="Wu L."/>
            <person name="Ma J."/>
        </authorList>
    </citation>
    <scope>NUCLEOTIDE SEQUENCE [LARGE SCALE GENOMIC DNA]</scope>
    <source>
        <strain evidence="11 12">CGMCC 1.15824</strain>
    </source>
</reference>
<name>A0ABD5QGF1_9EURY</name>
<evidence type="ECO:0000313" key="12">
    <source>
        <dbReference type="Proteomes" id="UP001595925"/>
    </source>
</evidence>
<evidence type="ECO:0000256" key="6">
    <source>
        <dbReference type="ARBA" id="ARBA00023065"/>
    </source>
</evidence>
<evidence type="ECO:0000256" key="8">
    <source>
        <dbReference type="SAM" id="Phobius"/>
    </source>
</evidence>
<keyword evidence="6" id="KW-0406">Ion transport</keyword>
<dbReference type="AlphaFoldDB" id="A0ABD5QGF1"/>
<feature type="transmembrane region" description="Helical" evidence="8">
    <location>
        <begin position="12"/>
        <end position="28"/>
    </location>
</feature>
<keyword evidence="4 8" id="KW-0812">Transmembrane</keyword>
<feature type="transmembrane region" description="Helical" evidence="8">
    <location>
        <begin position="299"/>
        <end position="326"/>
    </location>
</feature>
<keyword evidence="3" id="KW-0050">Antiport</keyword>
<keyword evidence="2" id="KW-0813">Transport</keyword>
<feature type="transmembrane region" description="Helical" evidence="8">
    <location>
        <begin position="35"/>
        <end position="54"/>
    </location>
</feature>
<evidence type="ECO:0000256" key="1">
    <source>
        <dbReference type="ARBA" id="ARBA00004141"/>
    </source>
</evidence>
<feature type="transmembrane region" description="Helical" evidence="8">
    <location>
        <begin position="180"/>
        <end position="202"/>
    </location>
</feature>
<dbReference type="Proteomes" id="UP001595925">
    <property type="component" value="Unassembled WGS sequence"/>
</dbReference>
<evidence type="ECO:0000256" key="5">
    <source>
        <dbReference type="ARBA" id="ARBA00022989"/>
    </source>
</evidence>
<feature type="domain" description="UspA" evidence="9">
    <location>
        <begin position="405"/>
        <end position="530"/>
    </location>
</feature>
<organism evidence="11 12">
    <name type="scientific">Saliphagus infecundisoli</name>
    <dbReference type="NCBI Taxonomy" id="1849069"/>
    <lineage>
        <taxon>Archaea</taxon>
        <taxon>Methanobacteriati</taxon>
        <taxon>Methanobacteriota</taxon>
        <taxon>Stenosarchaea group</taxon>
        <taxon>Halobacteria</taxon>
        <taxon>Halobacteriales</taxon>
        <taxon>Natrialbaceae</taxon>
        <taxon>Saliphagus</taxon>
    </lineage>
</organism>
<dbReference type="SUPFAM" id="SSF52402">
    <property type="entry name" value="Adenine nucleotide alpha hydrolases-like"/>
    <property type="match status" value="1"/>
</dbReference>
<dbReference type="PANTHER" id="PTHR43562:SF4">
    <property type="entry name" value="NA(+)_H(+) ANTIPORTER NHAS5"/>
    <property type="match status" value="1"/>
</dbReference>
<feature type="transmembrane region" description="Helical" evidence="8">
    <location>
        <begin position="60"/>
        <end position="79"/>
    </location>
</feature>
<dbReference type="GO" id="GO:0006811">
    <property type="term" value="P:monoatomic ion transport"/>
    <property type="evidence" value="ECO:0007669"/>
    <property type="project" value="UniProtKB-KW"/>
</dbReference>
<evidence type="ECO:0000259" key="10">
    <source>
        <dbReference type="Pfam" id="PF00999"/>
    </source>
</evidence>
<gene>
    <name evidence="11" type="ORF">ACFPFO_13450</name>
</gene>
<evidence type="ECO:0000256" key="2">
    <source>
        <dbReference type="ARBA" id="ARBA00022448"/>
    </source>
</evidence>
<feature type="transmembrane region" description="Helical" evidence="8">
    <location>
        <begin position="269"/>
        <end position="287"/>
    </location>
</feature>
<feature type="transmembrane region" description="Helical" evidence="8">
    <location>
        <begin position="91"/>
        <end position="114"/>
    </location>
</feature>
<dbReference type="InterPro" id="IPR038770">
    <property type="entry name" value="Na+/solute_symporter_sf"/>
</dbReference>
<dbReference type="EMBL" id="JBHSJG010000036">
    <property type="protein sequence ID" value="MFC4988750.1"/>
    <property type="molecule type" value="Genomic_DNA"/>
</dbReference>
<keyword evidence="5 8" id="KW-1133">Transmembrane helix</keyword>
<dbReference type="GO" id="GO:0016020">
    <property type="term" value="C:membrane"/>
    <property type="evidence" value="ECO:0007669"/>
    <property type="project" value="UniProtKB-SubCell"/>
</dbReference>
<proteinExistence type="predicted"/>
<dbReference type="GO" id="GO:0015297">
    <property type="term" value="F:antiporter activity"/>
    <property type="evidence" value="ECO:0007669"/>
    <property type="project" value="UniProtKB-KW"/>
</dbReference>
<keyword evidence="12" id="KW-1185">Reference proteome</keyword>
<comment type="caution">
    <text evidence="11">The sequence shown here is derived from an EMBL/GenBank/DDBJ whole genome shotgun (WGS) entry which is preliminary data.</text>
</comment>
<feature type="domain" description="Cation/H+ exchanger transmembrane" evidence="10">
    <location>
        <begin position="19"/>
        <end position="381"/>
    </location>
</feature>
<evidence type="ECO:0000313" key="11">
    <source>
        <dbReference type="EMBL" id="MFC4988750.1"/>
    </source>
</evidence>
<dbReference type="InterPro" id="IPR014729">
    <property type="entry name" value="Rossmann-like_a/b/a_fold"/>
</dbReference>
<feature type="transmembrane region" description="Helical" evidence="8">
    <location>
        <begin position="362"/>
        <end position="381"/>
    </location>
</feature>
<evidence type="ECO:0000256" key="3">
    <source>
        <dbReference type="ARBA" id="ARBA00022449"/>
    </source>
</evidence>
<feature type="transmembrane region" description="Helical" evidence="8">
    <location>
        <begin position="120"/>
        <end position="138"/>
    </location>
</feature>
<dbReference type="Pfam" id="PF00582">
    <property type="entry name" value="Usp"/>
    <property type="match status" value="1"/>
</dbReference>
<feature type="transmembrane region" description="Helical" evidence="8">
    <location>
        <begin position="150"/>
        <end position="174"/>
    </location>
</feature>
<evidence type="ECO:0000256" key="4">
    <source>
        <dbReference type="ARBA" id="ARBA00022692"/>
    </source>
</evidence>
<keyword evidence="7 8" id="KW-0472">Membrane</keyword>
<dbReference type="InterPro" id="IPR006153">
    <property type="entry name" value="Cation/H_exchanger_TM"/>
</dbReference>
<sequence length="667" mass="69427">MSLATPVGDPIAIFFLAIVAFLVAPAVLDYARLPGIVGIILAGAVVGPNGLAILERGETVVLLGEVGLLYLLFLAGLEIDVARFVESRSRSVAFGLLSFLVPQAVGTVAGVALFGMSLPGAALFASIFASHTLLAYPVASRLGLADRESVVATIGGTVVTDTIALLLLAVVVAADAGTLGWAFWLRLGVGVAGFFAVVWLAVPRLSRAFFARGGREGTSDYLFVLAVVFGSALLAEVVGIEPIVGAFLGGLAINRQIPHRGPLMNRIEFVGNALFIPFFLLSIGMLVDVRVLVAGSETLLLAAFLIVATLATKWAAAWIAGAAFGYSSAERMTMFGLSLGQAAAALAIVLVGVRIELFDDTVLNATVLLILAMSVVSPTVVDRYGREMAGEGGPAGDRTPTAGDRLLLALSPSADHAEGLVELALSLRDPGGTLSALTVVPPGRSVERNVEAASEALEDVADHAAAADAPMGTRTRVDHGVPAGLERAAVEDRASAILVGWDGRAGRRRTIGRTVDRLLAGSDRQVVVARVREPIAATAAVTVVLPAGIEGEWGFPAAARSAKRIAAAANAPVSVLLVGGESGRESFERVDPELPAAFERVGWDDLPEALGEDGERTTVLLSPRPGAPGWSSELEALPATIATRSGNLAVVYPARRERDDRRFFELR</sequence>
<dbReference type="Gene3D" id="3.40.50.620">
    <property type="entry name" value="HUPs"/>
    <property type="match status" value="1"/>
</dbReference>
<accession>A0ABD5QGF1</accession>
<dbReference type="InterPro" id="IPR006016">
    <property type="entry name" value="UspA"/>
</dbReference>
<evidence type="ECO:0000256" key="7">
    <source>
        <dbReference type="ARBA" id="ARBA00023136"/>
    </source>
</evidence>